<dbReference type="Pfam" id="PF13041">
    <property type="entry name" value="PPR_2"/>
    <property type="match status" value="1"/>
</dbReference>
<dbReference type="PROSITE" id="PS51375">
    <property type="entry name" value="PPR"/>
    <property type="match status" value="2"/>
</dbReference>
<reference evidence="5" key="1">
    <citation type="journal article" date="2018" name="DNA Res.">
        <title>Multiple hybrid de novo genome assembly of finger millet, an orphan allotetraploid crop.</title>
        <authorList>
            <person name="Hatakeyama M."/>
            <person name="Aluri S."/>
            <person name="Balachadran M.T."/>
            <person name="Sivarajan S.R."/>
            <person name="Patrignani A."/>
            <person name="Gruter S."/>
            <person name="Poveda L."/>
            <person name="Shimizu-Inatsugi R."/>
            <person name="Baeten J."/>
            <person name="Francoijs K.J."/>
            <person name="Nataraja K.N."/>
            <person name="Reddy Y.A.N."/>
            <person name="Phadnis S."/>
            <person name="Ravikumar R.L."/>
            <person name="Schlapbach R."/>
            <person name="Sreeman S.M."/>
            <person name="Shimizu K.K."/>
        </authorList>
    </citation>
    <scope>NUCLEOTIDE SEQUENCE</scope>
</reference>
<feature type="repeat" description="PPR" evidence="4">
    <location>
        <begin position="44"/>
        <end position="78"/>
    </location>
</feature>
<evidence type="ECO:0000256" key="2">
    <source>
        <dbReference type="ARBA" id="ARBA00022737"/>
    </source>
</evidence>
<dbReference type="InterPro" id="IPR011990">
    <property type="entry name" value="TPR-like_helical_dom_sf"/>
</dbReference>
<dbReference type="NCBIfam" id="TIGR00756">
    <property type="entry name" value="PPR"/>
    <property type="match status" value="2"/>
</dbReference>
<dbReference type="Proteomes" id="UP001054889">
    <property type="component" value="Unassembled WGS sequence"/>
</dbReference>
<proteinExistence type="inferred from homology"/>
<feature type="repeat" description="PPR" evidence="4">
    <location>
        <begin position="9"/>
        <end position="43"/>
    </location>
</feature>
<dbReference type="PANTHER" id="PTHR47939:SF13">
    <property type="entry name" value="OS03G0201400 PROTEIN"/>
    <property type="match status" value="1"/>
</dbReference>
<name>A0AAV5C454_ELECO</name>
<protein>
    <recommendedName>
        <fullName evidence="7">Pentatricopeptide repeat-containing protein</fullName>
    </recommendedName>
</protein>
<evidence type="ECO:0000256" key="1">
    <source>
        <dbReference type="ARBA" id="ARBA00007626"/>
    </source>
</evidence>
<accession>A0AAV5C454</accession>
<sequence length="116" mass="13071">MGMDGCEPQLNTYTMVVGMFCSNARVDMALKVWKQMKEKGVLPCMHMFSALINGLCFENKLEEACAYFQEMLDKGIRPPGQLFSNLKEALVQGGRISLAQEMAFKLDVLRKTPSRD</sequence>
<keyword evidence="3" id="KW-0809">Transit peptide</keyword>
<reference evidence="5" key="2">
    <citation type="submission" date="2021-12" db="EMBL/GenBank/DDBJ databases">
        <title>Resequencing data analysis of finger millet.</title>
        <authorList>
            <person name="Hatakeyama M."/>
            <person name="Aluri S."/>
            <person name="Balachadran M.T."/>
            <person name="Sivarajan S.R."/>
            <person name="Poveda L."/>
            <person name="Shimizu-Inatsugi R."/>
            <person name="Schlapbach R."/>
            <person name="Sreeman S.M."/>
            <person name="Shimizu K.K."/>
        </authorList>
    </citation>
    <scope>NUCLEOTIDE SEQUENCE</scope>
</reference>
<evidence type="ECO:0000256" key="3">
    <source>
        <dbReference type="ARBA" id="ARBA00022946"/>
    </source>
</evidence>
<dbReference type="InterPro" id="IPR050667">
    <property type="entry name" value="PPR-containing_protein"/>
</dbReference>
<dbReference type="Gene3D" id="1.25.40.10">
    <property type="entry name" value="Tetratricopeptide repeat domain"/>
    <property type="match status" value="1"/>
</dbReference>
<comment type="similarity">
    <text evidence="1">Belongs to the PPR family. P subfamily.</text>
</comment>
<evidence type="ECO:0008006" key="7">
    <source>
        <dbReference type="Google" id="ProtNLM"/>
    </source>
</evidence>
<dbReference type="EMBL" id="BQKI01000004">
    <property type="protein sequence ID" value="GJM92543.1"/>
    <property type="molecule type" value="Genomic_DNA"/>
</dbReference>
<organism evidence="5 6">
    <name type="scientific">Eleusine coracana subsp. coracana</name>
    <dbReference type="NCBI Taxonomy" id="191504"/>
    <lineage>
        <taxon>Eukaryota</taxon>
        <taxon>Viridiplantae</taxon>
        <taxon>Streptophyta</taxon>
        <taxon>Embryophyta</taxon>
        <taxon>Tracheophyta</taxon>
        <taxon>Spermatophyta</taxon>
        <taxon>Magnoliopsida</taxon>
        <taxon>Liliopsida</taxon>
        <taxon>Poales</taxon>
        <taxon>Poaceae</taxon>
        <taxon>PACMAD clade</taxon>
        <taxon>Chloridoideae</taxon>
        <taxon>Cynodonteae</taxon>
        <taxon>Eleusininae</taxon>
        <taxon>Eleusine</taxon>
    </lineage>
</organism>
<gene>
    <name evidence="5" type="primary">ga09021</name>
    <name evidence="5" type="ORF">PR202_ga09021</name>
</gene>
<comment type="caution">
    <text evidence="5">The sequence shown here is derived from an EMBL/GenBank/DDBJ whole genome shotgun (WGS) entry which is preliminary data.</text>
</comment>
<evidence type="ECO:0000313" key="6">
    <source>
        <dbReference type="Proteomes" id="UP001054889"/>
    </source>
</evidence>
<keyword evidence="2" id="KW-0677">Repeat</keyword>
<dbReference type="PANTHER" id="PTHR47939">
    <property type="entry name" value="MEMBRANE-ASSOCIATED SALT-INDUCIBLE PROTEIN-LIKE"/>
    <property type="match status" value="1"/>
</dbReference>
<keyword evidence="6" id="KW-1185">Reference proteome</keyword>
<evidence type="ECO:0000313" key="5">
    <source>
        <dbReference type="EMBL" id="GJM92543.1"/>
    </source>
</evidence>
<evidence type="ECO:0000256" key="4">
    <source>
        <dbReference type="PROSITE-ProRule" id="PRU00708"/>
    </source>
</evidence>
<dbReference type="AlphaFoldDB" id="A0AAV5C454"/>
<dbReference type="InterPro" id="IPR002885">
    <property type="entry name" value="PPR_rpt"/>
</dbReference>